<name>A0A8S1LRS4_9CILI</name>
<dbReference type="OrthoDB" id="2105077at2759"/>
<dbReference type="Proteomes" id="UP000692954">
    <property type="component" value="Unassembled WGS sequence"/>
</dbReference>
<reference evidence="1" key="1">
    <citation type="submission" date="2021-01" db="EMBL/GenBank/DDBJ databases">
        <authorList>
            <consortium name="Genoscope - CEA"/>
            <person name="William W."/>
        </authorList>
    </citation>
    <scope>NUCLEOTIDE SEQUENCE</scope>
</reference>
<comment type="caution">
    <text evidence="1">The sequence shown here is derived from an EMBL/GenBank/DDBJ whole genome shotgun (WGS) entry which is preliminary data.</text>
</comment>
<dbReference type="EMBL" id="CAJJDN010000025">
    <property type="protein sequence ID" value="CAD8069669.1"/>
    <property type="molecule type" value="Genomic_DNA"/>
</dbReference>
<sequence length="186" mass="22219">MFGLLWQFFMIFFESKYINIEFQRSGVCIIRCYENPFFAVQQSSVDLVEKFGKYHRSLPPGLNQINPCKNLVIPVDMRTRLLDLDRQIILIKDKIQVNITHICILQQLVFNLIKTFFLNRSCIQSFKIDTIYQRYDICCLKISLWLRIQSIEYKPFKNLQNKHLIIFVILSSSKYILNLNQLYNYG</sequence>
<accession>A0A8S1LRS4</accession>
<evidence type="ECO:0000313" key="1">
    <source>
        <dbReference type="EMBL" id="CAD8069669.1"/>
    </source>
</evidence>
<proteinExistence type="predicted"/>
<organism evidence="1 2">
    <name type="scientific">Paramecium sonneborni</name>
    <dbReference type="NCBI Taxonomy" id="65129"/>
    <lineage>
        <taxon>Eukaryota</taxon>
        <taxon>Sar</taxon>
        <taxon>Alveolata</taxon>
        <taxon>Ciliophora</taxon>
        <taxon>Intramacronucleata</taxon>
        <taxon>Oligohymenophorea</taxon>
        <taxon>Peniculida</taxon>
        <taxon>Parameciidae</taxon>
        <taxon>Paramecium</taxon>
    </lineage>
</organism>
<dbReference type="AlphaFoldDB" id="A0A8S1LRS4"/>
<evidence type="ECO:0000313" key="2">
    <source>
        <dbReference type="Proteomes" id="UP000692954"/>
    </source>
</evidence>
<protein>
    <submittedName>
        <fullName evidence="1">Uncharacterized protein</fullName>
    </submittedName>
</protein>
<keyword evidence="2" id="KW-1185">Reference proteome</keyword>
<gene>
    <name evidence="1" type="ORF">PSON_ATCC_30995.1.T0250401</name>
</gene>